<feature type="domain" description="F-box" evidence="2">
    <location>
        <begin position="26"/>
        <end position="75"/>
    </location>
</feature>
<dbReference type="EMBL" id="KN880867">
    <property type="protein sequence ID" value="KIY61809.1"/>
    <property type="molecule type" value="Genomic_DNA"/>
</dbReference>
<organism evidence="3 4">
    <name type="scientific">Cylindrobasidium torrendii FP15055 ss-10</name>
    <dbReference type="NCBI Taxonomy" id="1314674"/>
    <lineage>
        <taxon>Eukaryota</taxon>
        <taxon>Fungi</taxon>
        <taxon>Dikarya</taxon>
        <taxon>Basidiomycota</taxon>
        <taxon>Agaricomycotina</taxon>
        <taxon>Agaricomycetes</taxon>
        <taxon>Agaricomycetidae</taxon>
        <taxon>Agaricales</taxon>
        <taxon>Marasmiineae</taxon>
        <taxon>Physalacriaceae</taxon>
        <taxon>Cylindrobasidium</taxon>
    </lineage>
</organism>
<name>A0A0D7AVD5_9AGAR</name>
<gene>
    <name evidence="3" type="ORF">CYLTODRAFT_427331</name>
</gene>
<protein>
    <recommendedName>
        <fullName evidence="2">F-box domain-containing protein</fullName>
    </recommendedName>
</protein>
<dbReference type="Gene3D" id="1.20.1280.50">
    <property type="match status" value="1"/>
</dbReference>
<dbReference type="OrthoDB" id="2322499at2759"/>
<dbReference type="InterPro" id="IPR001810">
    <property type="entry name" value="F-box_dom"/>
</dbReference>
<evidence type="ECO:0000256" key="1">
    <source>
        <dbReference type="SAM" id="MobiDB-lite"/>
    </source>
</evidence>
<sequence length="229" mass="26467">MKSGGETTIIKRRGSVERRNVAGVTLERVLSLPVDLFDEILYHLAPEDLLRLTRTSKRLRNILSSPRMDLIWRMARANYPYMPIPAPPPGMSEPKFASVLFDFGCRYCPRREPEYIEFHLGVRICRPCLLTASIFTPNATVWQTAAGDEHSKTRHSLRNANVRDYAWDIGPVTPHLHEIWELPRRRCYHVESVNAYIEETAMHTSRKRQPWIKISSNNGSTQRKRSSTP</sequence>
<dbReference type="SMART" id="SM00256">
    <property type="entry name" value="FBOX"/>
    <property type="match status" value="1"/>
</dbReference>
<accession>A0A0D7AVD5</accession>
<dbReference type="CDD" id="cd09917">
    <property type="entry name" value="F-box_SF"/>
    <property type="match status" value="1"/>
</dbReference>
<evidence type="ECO:0000259" key="2">
    <source>
        <dbReference type="PROSITE" id="PS50181"/>
    </source>
</evidence>
<dbReference type="STRING" id="1314674.A0A0D7AVD5"/>
<reference evidence="3 4" key="1">
    <citation type="journal article" date="2015" name="Fungal Genet. Biol.">
        <title>Evolution of novel wood decay mechanisms in Agaricales revealed by the genome sequences of Fistulina hepatica and Cylindrobasidium torrendii.</title>
        <authorList>
            <person name="Floudas D."/>
            <person name="Held B.W."/>
            <person name="Riley R."/>
            <person name="Nagy L.G."/>
            <person name="Koehler G."/>
            <person name="Ransdell A.S."/>
            <person name="Younus H."/>
            <person name="Chow J."/>
            <person name="Chiniquy J."/>
            <person name="Lipzen A."/>
            <person name="Tritt A."/>
            <person name="Sun H."/>
            <person name="Haridas S."/>
            <person name="LaButti K."/>
            <person name="Ohm R.A."/>
            <person name="Kues U."/>
            <person name="Blanchette R.A."/>
            <person name="Grigoriev I.V."/>
            <person name="Minto R.E."/>
            <person name="Hibbett D.S."/>
        </authorList>
    </citation>
    <scope>NUCLEOTIDE SEQUENCE [LARGE SCALE GENOMIC DNA]</scope>
    <source>
        <strain evidence="3 4">FP15055 ss-10</strain>
    </source>
</reference>
<dbReference type="AlphaFoldDB" id="A0A0D7AVD5"/>
<dbReference type="InterPro" id="IPR036047">
    <property type="entry name" value="F-box-like_dom_sf"/>
</dbReference>
<evidence type="ECO:0000313" key="3">
    <source>
        <dbReference type="EMBL" id="KIY61809.1"/>
    </source>
</evidence>
<feature type="region of interest" description="Disordered" evidence="1">
    <location>
        <begin position="207"/>
        <end position="229"/>
    </location>
</feature>
<dbReference type="Proteomes" id="UP000054007">
    <property type="component" value="Unassembled WGS sequence"/>
</dbReference>
<keyword evidence="4" id="KW-1185">Reference proteome</keyword>
<dbReference type="SUPFAM" id="SSF81383">
    <property type="entry name" value="F-box domain"/>
    <property type="match status" value="1"/>
</dbReference>
<proteinExistence type="predicted"/>
<dbReference type="Pfam" id="PF00646">
    <property type="entry name" value="F-box"/>
    <property type="match status" value="1"/>
</dbReference>
<dbReference type="PROSITE" id="PS50181">
    <property type="entry name" value="FBOX"/>
    <property type="match status" value="1"/>
</dbReference>
<evidence type="ECO:0000313" key="4">
    <source>
        <dbReference type="Proteomes" id="UP000054007"/>
    </source>
</evidence>